<keyword evidence="1" id="KW-1185">Reference proteome</keyword>
<proteinExistence type="predicted"/>
<sequence>MIDTRVINQLISIHDFVEHKQLLDELLKNGYIKMNELNELNGEKLTKMGFSSVSVEKILMIVKKYVELQKQNPIKIVNNDSMEVDGNYCNPKSIFAHEHEDRCSSTEQHKKIVKDYLTGKRDKLTPKLASTMLFIPKITDYDIVKATKEREVIQNLIEEREKTYRKLAKLNMDRDKFRRVFHEKGKVCSEINSIVNDLFNEIRSDPFYNHPNIRTEIKKLISELEPYYINR</sequence>
<accession>A0A0N4ZG40</accession>
<organism evidence="1 2">
    <name type="scientific">Parastrongyloides trichosuri</name>
    <name type="common">Possum-specific nematode worm</name>
    <dbReference type="NCBI Taxonomy" id="131310"/>
    <lineage>
        <taxon>Eukaryota</taxon>
        <taxon>Metazoa</taxon>
        <taxon>Ecdysozoa</taxon>
        <taxon>Nematoda</taxon>
        <taxon>Chromadorea</taxon>
        <taxon>Rhabditida</taxon>
        <taxon>Tylenchina</taxon>
        <taxon>Panagrolaimomorpha</taxon>
        <taxon>Strongyloidoidea</taxon>
        <taxon>Strongyloididae</taxon>
        <taxon>Parastrongyloides</taxon>
    </lineage>
</organism>
<dbReference type="AlphaFoldDB" id="A0A0N4ZG40"/>
<dbReference type="Proteomes" id="UP000038045">
    <property type="component" value="Unplaced"/>
</dbReference>
<evidence type="ECO:0000313" key="1">
    <source>
        <dbReference type="Proteomes" id="UP000038045"/>
    </source>
</evidence>
<protein>
    <submittedName>
        <fullName evidence="2">SAM domain-containing protein</fullName>
    </submittedName>
</protein>
<reference evidence="2" key="1">
    <citation type="submission" date="2017-02" db="UniProtKB">
        <authorList>
            <consortium name="WormBaseParasite"/>
        </authorList>
    </citation>
    <scope>IDENTIFICATION</scope>
</reference>
<dbReference type="WBParaSite" id="PTRK_0000671800.1">
    <property type="protein sequence ID" value="PTRK_0000671800.1"/>
    <property type="gene ID" value="PTRK_0000671800"/>
</dbReference>
<evidence type="ECO:0000313" key="2">
    <source>
        <dbReference type="WBParaSite" id="PTRK_0000671800.1"/>
    </source>
</evidence>
<name>A0A0N4ZG40_PARTI</name>